<feature type="transmembrane region" description="Helical" evidence="1">
    <location>
        <begin position="128"/>
        <end position="154"/>
    </location>
</feature>
<keyword evidence="1" id="KW-0472">Membrane</keyword>
<protein>
    <submittedName>
        <fullName evidence="3">MJ0042 family finger-like domain-containing protein</fullName>
    </submittedName>
</protein>
<dbReference type="STRING" id="1219383.SAMN05421733_108100"/>
<gene>
    <name evidence="3" type="ORF">SAMN05421733_108100</name>
</gene>
<sequence>MQSITSTCPACKTKYRVSVLQLRVAQGKVCCFKCSNTFNAYLCMSNKYKPQQIHNAPLLSSATVHQSKQTNHPILEIFESKSNSSNIDLRTYLNNTHYIHPQHDTPKLQHTLRLYPRKGQYRPKKTSFPLLIIAIFCFISLGLLILIVLAYTLIGIG</sequence>
<proteinExistence type="predicted"/>
<keyword evidence="4" id="KW-1185">Reference proteome</keyword>
<keyword evidence="1" id="KW-0812">Transmembrane</keyword>
<dbReference type="EMBL" id="FMYL01000008">
    <property type="protein sequence ID" value="SDC05164.1"/>
    <property type="molecule type" value="Genomic_DNA"/>
</dbReference>
<dbReference type="AlphaFoldDB" id="A0A1G6IFB6"/>
<evidence type="ECO:0000313" key="4">
    <source>
        <dbReference type="Proteomes" id="UP000242501"/>
    </source>
</evidence>
<organism evidence="3 4">
    <name type="scientific">Acinetobacter boissieri</name>
    <dbReference type="NCBI Taxonomy" id="1219383"/>
    <lineage>
        <taxon>Bacteria</taxon>
        <taxon>Pseudomonadati</taxon>
        <taxon>Pseudomonadota</taxon>
        <taxon>Gammaproteobacteria</taxon>
        <taxon>Moraxellales</taxon>
        <taxon>Moraxellaceae</taxon>
        <taxon>Acinetobacter</taxon>
    </lineage>
</organism>
<keyword evidence="1" id="KW-1133">Transmembrane helix</keyword>
<evidence type="ECO:0000313" key="3">
    <source>
        <dbReference type="EMBL" id="SDC05164.1"/>
    </source>
</evidence>
<dbReference type="InterPro" id="IPR011723">
    <property type="entry name" value="Znf/thioredoxin_put"/>
</dbReference>
<feature type="domain" description="Zinc finger/thioredoxin putative" evidence="2">
    <location>
        <begin position="7"/>
        <end position="39"/>
    </location>
</feature>
<reference evidence="4" key="1">
    <citation type="submission" date="2016-09" db="EMBL/GenBank/DDBJ databases">
        <authorList>
            <person name="Varghese N."/>
            <person name="Submissions S."/>
        </authorList>
    </citation>
    <scope>NUCLEOTIDE SEQUENCE [LARGE SCALE GENOMIC DNA]</scope>
    <source>
        <strain evidence="4">ANC 4422</strain>
    </source>
</reference>
<evidence type="ECO:0000256" key="1">
    <source>
        <dbReference type="SAM" id="Phobius"/>
    </source>
</evidence>
<dbReference type="OrthoDB" id="5294582at2"/>
<name>A0A1G6IFB6_9GAMM</name>
<dbReference type="NCBIfam" id="TIGR02098">
    <property type="entry name" value="MJ0042_CXXC"/>
    <property type="match status" value="1"/>
</dbReference>
<dbReference type="Pfam" id="PF13717">
    <property type="entry name" value="Zn_ribbon_4"/>
    <property type="match status" value="1"/>
</dbReference>
<evidence type="ECO:0000259" key="2">
    <source>
        <dbReference type="Pfam" id="PF13717"/>
    </source>
</evidence>
<accession>A0A1G6IFB6</accession>
<dbReference type="Proteomes" id="UP000242501">
    <property type="component" value="Unassembled WGS sequence"/>
</dbReference>